<keyword evidence="2" id="KW-0677">Repeat</keyword>
<dbReference type="InterPro" id="IPR051170">
    <property type="entry name" value="Neural/epithelial_adhesion"/>
</dbReference>
<evidence type="ECO:0000256" key="1">
    <source>
        <dbReference type="ARBA" id="ARBA00022729"/>
    </source>
</evidence>
<sequence length="118" mass="13184">MIQKPVLQNIYTNVPPDIDDSGTSGDITVKEGENVTFTCSATGHPKPRILWRREDGGHLIVHGDSDEIQKVETFRGRTLKLARVDRRQMGAYLCIASNDVPPAVSKRITLHIPESFMQ</sequence>
<evidence type="ECO:0000313" key="7">
    <source>
        <dbReference type="Proteomes" id="UP001162164"/>
    </source>
</evidence>
<evidence type="ECO:0000259" key="5">
    <source>
        <dbReference type="PROSITE" id="PS50835"/>
    </source>
</evidence>
<evidence type="ECO:0000313" key="6">
    <source>
        <dbReference type="EMBL" id="KAJ8981340.1"/>
    </source>
</evidence>
<keyword evidence="4" id="KW-0393">Immunoglobulin domain</keyword>
<evidence type="ECO:0000256" key="3">
    <source>
        <dbReference type="ARBA" id="ARBA00023157"/>
    </source>
</evidence>
<gene>
    <name evidence="6" type="ORF">NQ317_015981</name>
</gene>
<dbReference type="SUPFAM" id="SSF48726">
    <property type="entry name" value="Immunoglobulin"/>
    <property type="match status" value="1"/>
</dbReference>
<dbReference type="PANTHER" id="PTHR12231:SF105">
    <property type="entry name" value="LACHESIN-LIKE PROTEIN"/>
    <property type="match status" value="1"/>
</dbReference>
<keyword evidence="3" id="KW-1015">Disulfide bond</keyword>
<comment type="caution">
    <text evidence="6">The sequence shown here is derived from an EMBL/GenBank/DDBJ whole genome shotgun (WGS) entry which is preliminary data.</text>
</comment>
<dbReference type="EMBL" id="JAPWTJ010000189">
    <property type="protein sequence ID" value="KAJ8981340.1"/>
    <property type="molecule type" value="Genomic_DNA"/>
</dbReference>
<dbReference type="InterPro" id="IPR036179">
    <property type="entry name" value="Ig-like_dom_sf"/>
</dbReference>
<dbReference type="InterPro" id="IPR003599">
    <property type="entry name" value="Ig_sub"/>
</dbReference>
<protein>
    <recommendedName>
        <fullName evidence="5">Ig-like domain-containing protein</fullName>
    </recommendedName>
</protein>
<dbReference type="InterPro" id="IPR007110">
    <property type="entry name" value="Ig-like_dom"/>
</dbReference>
<keyword evidence="1" id="KW-0732">Signal</keyword>
<evidence type="ECO:0000256" key="2">
    <source>
        <dbReference type="ARBA" id="ARBA00022737"/>
    </source>
</evidence>
<name>A0ABQ9JSS5_9CUCU</name>
<dbReference type="PANTHER" id="PTHR12231">
    <property type="entry name" value="CTX-RELATED TYPE I TRANSMEMBRANE PROTEIN"/>
    <property type="match status" value="1"/>
</dbReference>
<dbReference type="SMART" id="SM00409">
    <property type="entry name" value="IG"/>
    <property type="match status" value="1"/>
</dbReference>
<evidence type="ECO:0000256" key="4">
    <source>
        <dbReference type="ARBA" id="ARBA00023319"/>
    </source>
</evidence>
<dbReference type="SMART" id="SM00408">
    <property type="entry name" value="IGc2"/>
    <property type="match status" value="1"/>
</dbReference>
<dbReference type="Pfam" id="PF13927">
    <property type="entry name" value="Ig_3"/>
    <property type="match status" value="1"/>
</dbReference>
<dbReference type="Gene3D" id="2.60.40.10">
    <property type="entry name" value="Immunoglobulins"/>
    <property type="match status" value="1"/>
</dbReference>
<reference evidence="6" key="1">
    <citation type="journal article" date="2023" name="Insect Mol. Biol.">
        <title>Genome sequencing provides insights into the evolution of gene families encoding plant cell wall-degrading enzymes in longhorned beetles.</title>
        <authorList>
            <person name="Shin N.R."/>
            <person name="Okamura Y."/>
            <person name="Kirsch R."/>
            <person name="Pauchet Y."/>
        </authorList>
    </citation>
    <scope>NUCLEOTIDE SEQUENCE</scope>
    <source>
        <strain evidence="6">MMC_N1</strain>
    </source>
</reference>
<organism evidence="6 7">
    <name type="scientific">Molorchus minor</name>
    <dbReference type="NCBI Taxonomy" id="1323400"/>
    <lineage>
        <taxon>Eukaryota</taxon>
        <taxon>Metazoa</taxon>
        <taxon>Ecdysozoa</taxon>
        <taxon>Arthropoda</taxon>
        <taxon>Hexapoda</taxon>
        <taxon>Insecta</taxon>
        <taxon>Pterygota</taxon>
        <taxon>Neoptera</taxon>
        <taxon>Endopterygota</taxon>
        <taxon>Coleoptera</taxon>
        <taxon>Polyphaga</taxon>
        <taxon>Cucujiformia</taxon>
        <taxon>Chrysomeloidea</taxon>
        <taxon>Cerambycidae</taxon>
        <taxon>Lamiinae</taxon>
        <taxon>Monochamini</taxon>
        <taxon>Molorchus</taxon>
    </lineage>
</organism>
<dbReference type="InterPro" id="IPR003598">
    <property type="entry name" value="Ig_sub2"/>
</dbReference>
<dbReference type="PROSITE" id="PS50835">
    <property type="entry name" value="IG_LIKE"/>
    <property type="match status" value="1"/>
</dbReference>
<proteinExistence type="predicted"/>
<feature type="domain" description="Ig-like" evidence="5">
    <location>
        <begin position="16"/>
        <end position="109"/>
    </location>
</feature>
<keyword evidence="7" id="KW-1185">Reference proteome</keyword>
<dbReference type="InterPro" id="IPR013783">
    <property type="entry name" value="Ig-like_fold"/>
</dbReference>
<dbReference type="Proteomes" id="UP001162164">
    <property type="component" value="Unassembled WGS sequence"/>
</dbReference>
<accession>A0ABQ9JSS5</accession>